<evidence type="ECO:0000313" key="1">
    <source>
        <dbReference type="EMBL" id="QGM44721.1"/>
    </source>
</evidence>
<proteinExistence type="predicted"/>
<sequence length="476" mass="54539">MKSLLERAKVFTDPRAEGFDAEFYYQYYKDLAALKGAELLNHYKSMGIDEGRFKNVKELMADREARYGSLPDDFDRESYKAINKDISKCFAYGWEFDVHYIEFGRSEGRRYKNNLKIKPQYNERGQRRCVYGYRGDGLGTRFLTIIYAKILADMIGFELKYIWQEIGSPFYSSLFQPDKIGDIFLDMQIFSEGGEDRGEFLTSGLLDPSLRILRLDGDLFADMNRESFLELVEGYDVVFYEQPFALLKFMSRETDIASEVKRIWRNIAWSARIEGFIDRTCSTRNIGNAIAIHIRRGDIIKMLVEADVEYLVDGGMVLIFQRFTAMRSVMDAIDKVRVNENILVCSDDSEVVEVLSRKFGVDSVYSSYETNDLTDDQRSAIDIMLLSRAKILISPYISYFSKCAAEVGECKHIPIQLDLPSAVHELIEIADKIPDGRALHVKALVYRTAAGLSSDDEQRAQFLERAEFLEASAASS</sequence>
<name>A0A6B8KCB4_9HYPH</name>
<dbReference type="OrthoDB" id="9801573at2"/>
<evidence type="ECO:0000313" key="2">
    <source>
        <dbReference type="Proteomes" id="UP000309061"/>
    </source>
</evidence>
<protein>
    <submittedName>
        <fullName evidence="1">Uncharacterized protein</fullName>
    </submittedName>
</protein>
<organism evidence="1 2">
    <name type="scientific">Methylocystis heyeri</name>
    <dbReference type="NCBI Taxonomy" id="391905"/>
    <lineage>
        <taxon>Bacteria</taxon>
        <taxon>Pseudomonadati</taxon>
        <taxon>Pseudomonadota</taxon>
        <taxon>Alphaproteobacteria</taxon>
        <taxon>Hyphomicrobiales</taxon>
        <taxon>Methylocystaceae</taxon>
        <taxon>Methylocystis</taxon>
    </lineage>
</organism>
<reference evidence="1 2" key="1">
    <citation type="submission" date="2019-11" db="EMBL/GenBank/DDBJ databases">
        <title>The genome sequence of Methylocystis heyeri.</title>
        <authorList>
            <person name="Oshkin I.Y."/>
            <person name="Miroshnikov K."/>
            <person name="Dedysh S.N."/>
        </authorList>
    </citation>
    <scope>NUCLEOTIDE SEQUENCE [LARGE SCALE GENOMIC DNA]</scope>
    <source>
        <strain evidence="1 2">H2</strain>
    </source>
</reference>
<dbReference type="EMBL" id="CP046052">
    <property type="protein sequence ID" value="QGM44721.1"/>
    <property type="molecule type" value="Genomic_DNA"/>
</dbReference>
<dbReference type="RefSeq" id="WP_154331556.1">
    <property type="nucleotide sequence ID" value="NZ_CP046052.1"/>
</dbReference>
<accession>A0A6B8KCB4</accession>
<dbReference type="Proteomes" id="UP000309061">
    <property type="component" value="Chromosome"/>
</dbReference>
<dbReference type="Gene3D" id="3.40.50.11350">
    <property type="match status" value="1"/>
</dbReference>
<dbReference type="KEGG" id="mhey:H2LOC_002915"/>
<gene>
    <name evidence="1" type="ORF">H2LOC_002915</name>
</gene>
<dbReference type="AlphaFoldDB" id="A0A6B8KCB4"/>
<keyword evidence="2" id="KW-1185">Reference proteome</keyword>